<organism evidence="1">
    <name type="scientific">marine sediment metagenome</name>
    <dbReference type="NCBI Taxonomy" id="412755"/>
    <lineage>
        <taxon>unclassified sequences</taxon>
        <taxon>metagenomes</taxon>
        <taxon>ecological metagenomes</taxon>
    </lineage>
</organism>
<dbReference type="EMBL" id="LAZR01009893">
    <property type="protein sequence ID" value="KKM70025.1"/>
    <property type="molecule type" value="Genomic_DNA"/>
</dbReference>
<dbReference type="AlphaFoldDB" id="A0A0F9M027"/>
<gene>
    <name evidence="1" type="ORF">LCGC14_1444850</name>
</gene>
<dbReference type="InterPro" id="IPR036278">
    <property type="entry name" value="Sialidase_sf"/>
</dbReference>
<evidence type="ECO:0008006" key="2">
    <source>
        <dbReference type="Google" id="ProtNLM"/>
    </source>
</evidence>
<feature type="non-terminal residue" evidence="1">
    <location>
        <position position="402"/>
    </location>
</feature>
<name>A0A0F9M027_9ZZZZ</name>
<protein>
    <recommendedName>
        <fullName evidence="2">Sialidase domain-containing protein</fullName>
    </recommendedName>
</protein>
<accession>A0A0F9M027</accession>
<reference evidence="1" key="1">
    <citation type="journal article" date="2015" name="Nature">
        <title>Complex archaea that bridge the gap between prokaryotes and eukaryotes.</title>
        <authorList>
            <person name="Spang A."/>
            <person name="Saw J.H."/>
            <person name="Jorgensen S.L."/>
            <person name="Zaremba-Niedzwiedzka K."/>
            <person name="Martijn J."/>
            <person name="Lind A.E."/>
            <person name="van Eijk R."/>
            <person name="Schleper C."/>
            <person name="Guy L."/>
            <person name="Ettema T.J."/>
        </authorList>
    </citation>
    <scope>NUCLEOTIDE SEQUENCE</scope>
</reference>
<sequence>MAQDNVQINTTAAEADLVFEINQHCLVRSAGNRYWAAYVDSNSVTGDLLIAYSDDGGATWTEETVVLGARAPGDRRLCLMINSVDTPIIVYGYSPVAGTPEIRYVDRSGGSWGSPETIHTQSIGYLKAVIDSTDTIHIAYHGGGDTDYITGTTGSWSSPEEIDDANTMTDIAVNSSNEPIACFPTFVRHRTGGAWAAASTFDDQSSSGDGGLIAVDSSDNWIVAWNNASGGTNDIYYRKYTVSWGTTIQVVTDARAVESGYNQPILILDTSDDAYIIYAYEPFATDETVWYKKIVSGTLGVETILTADILHPNTKAPTFTGLWHKYPASGVLPATQCPTCIILDEHANGIDANLKFFALEAIEEKGTIWIEGNNFHYFDENAFERKVQGHLVESDQDILTYL</sequence>
<dbReference type="SUPFAM" id="SSF50939">
    <property type="entry name" value="Sialidases"/>
    <property type="match status" value="1"/>
</dbReference>
<proteinExistence type="predicted"/>
<evidence type="ECO:0000313" key="1">
    <source>
        <dbReference type="EMBL" id="KKM70025.1"/>
    </source>
</evidence>
<comment type="caution">
    <text evidence="1">The sequence shown here is derived from an EMBL/GenBank/DDBJ whole genome shotgun (WGS) entry which is preliminary data.</text>
</comment>